<accession>A0ABR3W633</accession>
<sequence>MHSLSKVMHPVAHTPSAGKLGQGDVLSLVHGVSEKTPVTPGYKEPWMPPPESGDHPAGYTSRAWGRGVFVGEVDTRHVYHRPTQEFLRLGVT</sequence>
<dbReference type="Proteomes" id="UP001586593">
    <property type="component" value="Unassembled WGS sequence"/>
</dbReference>
<reference evidence="2 3" key="1">
    <citation type="journal article" date="2024" name="Commun. Biol.">
        <title>Comparative genomic analysis of thermophilic fungi reveals convergent evolutionary adaptations and gene losses.</title>
        <authorList>
            <person name="Steindorff A.S."/>
            <person name="Aguilar-Pontes M.V."/>
            <person name="Robinson A.J."/>
            <person name="Andreopoulos B."/>
            <person name="LaButti K."/>
            <person name="Kuo A."/>
            <person name="Mondo S."/>
            <person name="Riley R."/>
            <person name="Otillar R."/>
            <person name="Haridas S."/>
            <person name="Lipzen A."/>
            <person name="Grimwood J."/>
            <person name="Schmutz J."/>
            <person name="Clum A."/>
            <person name="Reid I.D."/>
            <person name="Moisan M.C."/>
            <person name="Butler G."/>
            <person name="Nguyen T.T.M."/>
            <person name="Dewar K."/>
            <person name="Conant G."/>
            <person name="Drula E."/>
            <person name="Henrissat B."/>
            <person name="Hansel C."/>
            <person name="Singer S."/>
            <person name="Hutchinson M.I."/>
            <person name="de Vries R.P."/>
            <person name="Natvig D.O."/>
            <person name="Powell A.J."/>
            <person name="Tsang A."/>
            <person name="Grigoriev I.V."/>
        </authorList>
    </citation>
    <scope>NUCLEOTIDE SEQUENCE [LARGE SCALE GENOMIC DNA]</scope>
    <source>
        <strain evidence="2 3">ATCC 24622</strain>
    </source>
</reference>
<evidence type="ECO:0000313" key="3">
    <source>
        <dbReference type="Proteomes" id="UP001586593"/>
    </source>
</evidence>
<comment type="caution">
    <text evidence="2">The sequence shown here is derived from an EMBL/GenBank/DDBJ whole genome shotgun (WGS) entry which is preliminary data.</text>
</comment>
<gene>
    <name evidence="2" type="ORF">VTK73DRAFT_8871</name>
</gene>
<evidence type="ECO:0000313" key="2">
    <source>
        <dbReference type="EMBL" id="KAL1853936.1"/>
    </source>
</evidence>
<feature type="region of interest" description="Disordered" evidence="1">
    <location>
        <begin position="1"/>
        <end position="59"/>
    </location>
</feature>
<organism evidence="2 3">
    <name type="scientific">Phialemonium thermophilum</name>
    <dbReference type="NCBI Taxonomy" id="223376"/>
    <lineage>
        <taxon>Eukaryota</taxon>
        <taxon>Fungi</taxon>
        <taxon>Dikarya</taxon>
        <taxon>Ascomycota</taxon>
        <taxon>Pezizomycotina</taxon>
        <taxon>Sordariomycetes</taxon>
        <taxon>Sordariomycetidae</taxon>
        <taxon>Cephalothecales</taxon>
        <taxon>Cephalothecaceae</taxon>
        <taxon>Phialemonium</taxon>
    </lineage>
</organism>
<dbReference type="EMBL" id="JAZHXJ010000685">
    <property type="protein sequence ID" value="KAL1853936.1"/>
    <property type="molecule type" value="Genomic_DNA"/>
</dbReference>
<evidence type="ECO:0000256" key="1">
    <source>
        <dbReference type="SAM" id="MobiDB-lite"/>
    </source>
</evidence>
<protein>
    <submittedName>
        <fullName evidence="2">Uncharacterized protein</fullName>
    </submittedName>
</protein>
<proteinExistence type="predicted"/>
<keyword evidence="3" id="KW-1185">Reference proteome</keyword>
<name>A0ABR3W633_9PEZI</name>